<evidence type="ECO:0000313" key="4">
    <source>
        <dbReference type="Proteomes" id="UP001324185"/>
    </source>
</evidence>
<dbReference type="RefSeq" id="WP_156823045.1">
    <property type="nucleotide sequence ID" value="NZ_CP140158.1"/>
</dbReference>
<accession>A0ABZ0X6Q3</accession>
<dbReference type="CDD" id="cd16894">
    <property type="entry name" value="MltD-like"/>
    <property type="match status" value="1"/>
</dbReference>
<name>A0ABZ0X6Q3_9GAMM</name>
<gene>
    <name evidence="3" type="ORF">SR900_05220</name>
</gene>
<dbReference type="InterPro" id="IPR023346">
    <property type="entry name" value="Lysozyme-like_dom_sf"/>
</dbReference>
<protein>
    <submittedName>
        <fullName evidence="3">LysM peptidoglycan-binding domain-containing protein</fullName>
    </submittedName>
</protein>
<evidence type="ECO:0000313" key="3">
    <source>
        <dbReference type="EMBL" id="WQG86288.1"/>
    </source>
</evidence>
<dbReference type="InterPro" id="IPR018392">
    <property type="entry name" value="LysM"/>
</dbReference>
<sequence length="516" mass="58618">MPMKRLLLISCLGLTACSTLVKQEDTVNDPRFDNPQTTEDGSPLPAPELDNNNPLLLSDSEVAPFVPNLWEHLASEQSFANVQHPRIDAFREQYLKSPHLLLKRADKAAPYLYYIITELENRNMPVELAFTPMVESNFDPLAHSVVQAAGMWQFMPKTAKGFGITIDEWYDGRRDIVASTHAALDYYQYLNKMFDGDWLLTVAAYNVGPGNVMKAIRANKRQGKPTDYWSLKLPKETMRHIPKWLALSDIFLNAPKYQVDLPLIDNQPAFVEVEVDAPANLMELAKIAQIDKDTFYRLNPAYNRLFVPEHHKKATILVPVETVDHFNQGLLEIDPKQLMASVSYKVKSGDNLSLIAKRHNTSVKTIKQLNGLKSDFLKIGQELKMPGIINATEYEKNFFATLSKNQQRRRYQVYNVRSGDSLWTIAKKFGVSTRQLANWNGIAQNSTIRIGQKLKVWPRGYANYASNKSSYQVKSGDSLYTIARRFNVKVSDLTKWNGLKNASLIKPGQTLTIYSK</sequence>
<dbReference type="Gene3D" id="3.10.350.10">
    <property type="entry name" value="LysM domain"/>
    <property type="match status" value="3"/>
</dbReference>
<dbReference type="PANTHER" id="PTHR33734:SF22">
    <property type="entry name" value="MEMBRANE-BOUND LYTIC MUREIN TRANSGLYCOSYLASE D"/>
    <property type="match status" value="1"/>
</dbReference>
<keyword evidence="4" id="KW-1185">Reference proteome</keyword>
<proteinExistence type="predicted"/>
<feature type="domain" description="LysM" evidence="2">
    <location>
        <begin position="469"/>
        <end position="513"/>
    </location>
</feature>
<organism evidence="3 4">
    <name type="scientific">Kangiella aquimarina</name>
    <dbReference type="NCBI Taxonomy" id="261965"/>
    <lineage>
        <taxon>Bacteria</taxon>
        <taxon>Pseudomonadati</taxon>
        <taxon>Pseudomonadota</taxon>
        <taxon>Gammaproteobacteria</taxon>
        <taxon>Kangiellales</taxon>
        <taxon>Kangiellaceae</taxon>
        <taxon>Kangiella</taxon>
    </lineage>
</organism>
<dbReference type="PANTHER" id="PTHR33734">
    <property type="entry name" value="LYSM DOMAIN-CONTAINING GPI-ANCHORED PROTEIN 2"/>
    <property type="match status" value="1"/>
</dbReference>
<dbReference type="SMART" id="SM00257">
    <property type="entry name" value="LysM"/>
    <property type="match status" value="3"/>
</dbReference>
<dbReference type="PROSITE" id="PS51257">
    <property type="entry name" value="PROKAR_LIPOPROTEIN"/>
    <property type="match status" value="1"/>
</dbReference>
<dbReference type="PROSITE" id="PS51782">
    <property type="entry name" value="LYSM"/>
    <property type="match status" value="3"/>
</dbReference>
<feature type="domain" description="LysM" evidence="2">
    <location>
        <begin position="342"/>
        <end position="385"/>
    </location>
</feature>
<reference evidence="3 4" key="1">
    <citation type="submission" date="2023-11" db="EMBL/GenBank/DDBJ databases">
        <title>MicrobeMod: A computational toolkit for identifying prokaryotic methylation and restriction-modification with nanopore sequencing.</title>
        <authorList>
            <person name="Crits-Christoph A."/>
            <person name="Kang S.C."/>
            <person name="Lee H."/>
            <person name="Ostrov N."/>
        </authorList>
    </citation>
    <scope>NUCLEOTIDE SEQUENCE [LARGE SCALE GENOMIC DNA]</scope>
    <source>
        <strain evidence="3 4">DSMZ 16071</strain>
    </source>
</reference>
<feature type="region of interest" description="Disordered" evidence="1">
    <location>
        <begin position="27"/>
        <end position="53"/>
    </location>
</feature>
<feature type="domain" description="LysM" evidence="2">
    <location>
        <begin position="412"/>
        <end position="456"/>
    </location>
</feature>
<dbReference type="InterPro" id="IPR008258">
    <property type="entry name" value="Transglycosylase_SLT_dom_1"/>
</dbReference>
<dbReference type="SUPFAM" id="SSF53955">
    <property type="entry name" value="Lysozyme-like"/>
    <property type="match status" value="1"/>
</dbReference>
<evidence type="ECO:0000259" key="2">
    <source>
        <dbReference type="PROSITE" id="PS51782"/>
    </source>
</evidence>
<dbReference type="EMBL" id="CP140158">
    <property type="protein sequence ID" value="WQG86288.1"/>
    <property type="molecule type" value="Genomic_DNA"/>
</dbReference>
<dbReference type="Gene3D" id="1.10.530.10">
    <property type="match status" value="1"/>
</dbReference>
<dbReference type="Proteomes" id="UP001324185">
    <property type="component" value="Chromosome"/>
</dbReference>
<dbReference type="CDD" id="cd00118">
    <property type="entry name" value="LysM"/>
    <property type="match status" value="3"/>
</dbReference>
<dbReference type="Pfam" id="PF01476">
    <property type="entry name" value="LysM"/>
    <property type="match status" value="3"/>
</dbReference>
<dbReference type="InterPro" id="IPR036779">
    <property type="entry name" value="LysM_dom_sf"/>
</dbReference>
<dbReference type="Pfam" id="PF01464">
    <property type="entry name" value="SLT"/>
    <property type="match status" value="1"/>
</dbReference>
<evidence type="ECO:0000256" key="1">
    <source>
        <dbReference type="SAM" id="MobiDB-lite"/>
    </source>
</evidence>
<dbReference type="SUPFAM" id="SSF54106">
    <property type="entry name" value="LysM domain"/>
    <property type="match status" value="3"/>
</dbReference>